<keyword evidence="5" id="KW-1185">Reference proteome</keyword>
<dbReference type="GO" id="GO:0005737">
    <property type="term" value="C:cytoplasm"/>
    <property type="evidence" value="ECO:0000318"/>
    <property type="project" value="GO_Central"/>
</dbReference>
<reference evidence="4" key="2">
    <citation type="submission" date="2021-01" db="UniProtKB">
        <authorList>
            <consortium name="EnsemblMetazoa"/>
        </authorList>
    </citation>
    <scope>IDENTIFICATION</scope>
</reference>
<evidence type="ECO:0000256" key="2">
    <source>
        <dbReference type="ARBA" id="ARBA00022679"/>
    </source>
</evidence>
<sequence>MAVNQNLPFYRLRHEFKGVMYPNFVLDSSIKRLRTFPVRSDDVWLLSFPKAGTHWMMEIVGLILSDGDPDQINRSLYSSTPEMINMDQPFPATREEEKIHPVNMSPFLDVVERAPSPRVMLDHLTLDLLPEDILKSKVIYTARNPKDSILSWFEFVKDDPVYSLTVDKTIEEFMNYTMNWGCWPKHVRQFWELRDHENVTFVFYEDLKKEPAKNIQKIASGIGHPLSDETLQRVVELSHIESQRKRFQKLAESGQENLVSNASGMYTFLNKGIVGRWKNHFTVAQNEAFDEWYRNIMADTDPGTDLSFTFE</sequence>
<dbReference type="GO" id="GO:0051923">
    <property type="term" value="P:sulfation"/>
    <property type="evidence" value="ECO:0000318"/>
    <property type="project" value="GO_Central"/>
</dbReference>
<dbReference type="InterPro" id="IPR000863">
    <property type="entry name" value="Sulfotransferase_dom"/>
</dbReference>
<dbReference type="EnsemblMetazoa" id="XM_030997210">
    <property type="protein sequence ID" value="XP_030853070"/>
    <property type="gene ID" value="LOC105441456"/>
</dbReference>
<dbReference type="PANTHER" id="PTHR11783">
    <property type="entry name" value="SULFOTRANSFERASE SULT"/>
    <property type="match status" value="1"/>
</dbReference>
<dbReference type="InterPro" id="IPR027417">
    <property type="entry name" value="P-loop_NTPase"/>
</dbReference>
<keyword evidence="2" id="KW-0808">Transferase</keyword>
<proteinExistence type="inferred from homology"/>
<protein>
    <recommendedName>
        <fullName evidence="3">Sulfotransferase domain-containing protein</fullName>
    </recommendedName>
</protein>
<evidence type="ECO:0000313" key="5">
    <source>
        <dbReference type="Proteomes" id="UP000007110"/>
    </source>
</evidence>
<dbReference type="Proteomes" id="UP000007110">
    <property type="component" value="Unassembled WGS sequence"/>
</dbReference>
<dbReference type="InParanoid" id="A0A7M7PK02"/>
<comment type="similarity">
    <text evidence="1">Belongs to the sulfotransferase 1 family.</text>
</comment>
<dbReference type="OrthoDB" id="205623at2759"/>
<name>A0A7M7PK02_STRPU</name>
<dbReference type="GO" id="GO:0008146">
    <property type="term" value="F:sulfotransferase activity"/>
    <property type="evidence" value="ECO:0000318"/>
    <property type="project" value="GO_Central"/>
</dbReference>
<dbReference type="Gene3D" id="3.40.50.300">
    <property type="entry name" value="P-loop containing nucleotide triphosphate hydrolases"/>
    <property type="match status" value="1"/>
</dbReference>
<dbReference type="AlphaFoldDB" id="A0A7M7PK02"/>
<dbReference type="RefSeq" id="XP_030853070.1">
    <property type="nucleotide sequence ID" value="XM_030997210.1"/>
</dbReference>
<evidence type="ECO:0000259" key="3">
    <source>
        <dbReference type="Pfam" id="PF00685"/>
    </source>
</evidence>
<evidence type="ECO:0000256" key="1">
    <source>
        <dbReference type="ARBA" id="ARBA00005771"/>
    </source>
</evidence>
<dbReference type="Pfam" id="PF00685">
    <property type="entry name" value="Sulfotransfer_1"/>
    <property type="match status" value="1"/>
</dbReference>
<accession>A0A7M7PK02</accession>
<evidence type="ECO:0000313" key="4">
    <source>
        <dbReference type="EnsemblMetazoa" id="XP_030853070"/>
    </source>
</evidence>
<dbReference type="KEGG" id="spu:105441456"/>
<feature type="domain" description="Sulfotransferase" evidence="3">
    <location>
        <begin position="41"/>
        <end position="300"/>
    </location>
</feature>
<reference evidence="5" key="1">
    <citation type="submission" date="2015-02" db="EMBL/GenBank/DDBJ databases">
        <title>Genome sequencing for Strongylocentrotus purpuratus.</title>
        <authorList>
            <person name="Murali S."/>
            <person name="Liu Y."/>
            <person name="Vee V."/>
            <person name="English A."/>
            <person name="Wang M."/>
            <person name="Skinner E."/>
            <person name="Han Y."/>
            <person name="Muzny D.M."/>
            <person name="Worley K.C."/>
            <person name="Gibbs R.A."/>
        </authorList>
    </citation>
    <scope>NUCLEOTIDE SEQUENCE</scope>
</reference>
<organism evidence="4 5">
    <name type="scientific">Strongylocentrotus purpuratus</name>
    <name type="common">Purple sea urchin</name>
    <dbReference type="NCBI Taxonomy" id="7668"/>
    <lineage>
        <taxon>Eukaryota</taxon>
        <taxon>Metazoa</taxon>
        <taxon>Echinodermata</taxon>
        <taxon>Eleutherozoa</taxon>
        <taxon>Echinozoa</taxon>
        <taxon>Echinoidea</taxon>
        <taxon>Euechinoidea</taxon>
        <taxon>Echinacea</taxon>
        <taxon>Camarodonta</taxon>
        <taxon>Echinidea</taxon>
        <taxon>Strongylocentrotidae</taxon>
        <taxon>Strongylocentrotus</taxon>
    </lineage>
</organism>
<dbReference type="SUPFAM" id="SSF52540">
    <property type="entry name" value="P-loop containing nucleoside triphosphate hydrolases"/>
    <property type="match status" value="1"/>
</dbReference>
<dbReference type="GeneID" id="105441456"/>